<keyword evidence="2" id="KW-1185">Reference proteome</keyword>
<organism evidence="1 2">
    <name type="scientific">Coprinopsis cinerea (strain Okayama-7 / 130 / ATCC MYA-4618 / FGSC 9003)</name>
    <name type="common">Inky cap fungus</name>
    <name type="synonym">Hormographiella aspergillata</name>
    <dbReference type="NCBI Taxonomy" id="240176"/>
    <lineage>
        <taxon>Eukaryota</taxon>
        <taxon>Fungi</taxon>
        <taxon>Dikarya</taxon>
        <taxon>Basidiomycota</taxon>
        <taxon>Agaricomycotina</taxon>
        <taxon>Agaricomycetes</taxon>
        <taxon>Agaricomycetidae</taxon>
        <taxon>Agaricales</taxon>
        <taxon>Agaricineae</taxon>
        <taxon>Psathyrellaceae</taxon>
        <taxon>Coprinopsis</taxon>
    </lineage>
</organism>
<sequence>MATLLAEPFARLAVLGIVDLQELVNYMSSRLRAAGLSYLNLRDTIPEEERMAFRGSLCGEFIKTMVVLTFATVQGPDSITPPPVFRKLFHICIAHPEVELDMMWLDVTVKGGEGGPDAVLSVYKEAWWLPGRPRNCPPLSAIIDAWRELEVFMVSETPKSPPSRLVLSKLSLTRLREARSLVQSSLDLIERDLEETRAAIQRVSCTLTEYEREQAMLAGKGIGSLLYGLRARSLEEPRYLGGDAHAIYLHHQRFCAHVASAAGQAKSMTLSLEERHALFDIVDAEAEGMFVSYSLLICTYSSEGGGPSNPPFNPMLPRLLAMLPTGGWTQERLFSGSAYEDLGKPAYDLDSIPQWAKMLESKIFTWVSKGWPSDVDWPLEGQGTIPTGYADVEEAKTLLEARMRFLEEHWMEWSATESWVEEALRVSNRLDKRWTGEWASNAEGWI</sequence>
<dbReference type="HOGENOM" id="CLU_613958_0_0_1"/>
<proteinExistence type="predicted"/>
<dbReference type="VEuPathDB" id="FungiDB:CC1G_13153"/>
<reference evidence="1 2" key="1">
    <citation type="journal article" date="2010" name="Proc. Natl. Acad. Sci. U.S.A.">
        <title>Insights into evolution of multicellular fungi from the assembled chromosomes of the mushroom Coprinopsis cinerea (Coprinus cinereus).</title>
        <authorList>
            <person name="Stajich J.E."/>
            <person name="Wilke S.K."/>
            <person name="Ahren D."/>
            <person name="Au C.H."/>
            <person name="Birren B.W."/>
            <person name="Borodovsky M."/>
            <person name="Burns C."/>
            <person name="Canback B."/>
            <person name="Casselton L.A."/>
            <person name="Cheng C.K."/>
            <person name="Deng J."/>
            <person name="Dietrich F.S."/>
            <person name="Fargo D.C."/>
            <person name="Farman M.L."/>
            <person name="Gathman A.C."/>
            <person name="Goldberg J."/>
            <person name="Guigo R."/>
            <person name="Hoegger P.J."/>
            <person name="Hooker J.B."/>
            <person name="Huggins A."/>
            <person name="James T.Y."/>
            <person name="Kamada T."/>
            <person name="Kilaru S."/>
            <person name="Kodira C."/>
            <person name="Kues U."/>
            <person name="Kupfer D."/>
            <person name="Kwan H.S."/>
            <person name="Lomsadze A."/>
            <person name="Li W."/>
            <person name="Lilly W.W."/>
            <person name="Ma L.J."/>
            <person name="Mackey A.J."/>
            <person name="Manning G."/>
            <person name="Martin F."/>
            <person name="Muraguchi H."/>
            <person name="Natvig D.O."/>
            <person name="Palmerini H."/>
            <person name="Ramesh M.A."/>
            <person name="Rehmeyer C.J."/>
            <person name="Roe B.A."/>
            <person name="Shenoy N."/>
            <person name="Stanke M."/>
            <person name="Ter-Hovhannisyan V."/>
            <person name="Tunlid A."/>
            <person name="Velagapudi R."/>
            <person name="Vision T.J."/>
            <person name="Zeng Q."/>
            <person name="Zolan M.E."/>
            <person name="Pukkila P.J."/>
        </authorList>
    </citation>
    <scope>NUCLEOTIDE SEQUENCE [LARGE SCALE GENOMIC DNA]</scope>
    <source>
        <strain evidence="2">Okayama-7 / 130 / ATCC MYA-4618 / FGSC 9003</strain>
    </source>
</reference>
<evidence type="ECO:0000313" key="2">
    <source>
        <dbReference type="Proteomes" id="UP000001861"/>
    </source>
</evidence>
<evidence type="ECO:0000313" key="1">
    <source>
        <dbReference type="EMBL" id="EAU83281.2"/>
    </source>
</evidence>
<gene>
    <name evidence="1" type="ORF">CC1G_13153</name>
</gene>
<dbReference type="EMBL" id="AACS02000004">
    <property type="protein sequence ID" value="EAU83281.2"/>
    <property type="molecule type" value="Genomic_DNA"/>
</dbReference>
<protein>
    <submittedName>
        <fullName evidence="1">Uncharacterized protein</fullName>
    </submittedName>
</protein>
<dbReference type="RefSeq" id="XP_001838533.2">
    <property type="nucleotide sequence ID" value="XM_001838481.2"/>
</dbReference>
<name>A8P3E4_COPC7</name>
<dbReference type="KEGG" id="cci:CC1G_13153"/>
<accession>A8P3E4</accession>
<dbReference type="GeneID" id="6015130"/>
<dbReference type="AlphaFoldDB" id="A8P3E4"/>
<dbReference type="InParanoid" id="A8P3E4"/>
<dbReference type="OrthoDB" id="10679645at2759"/>
<dbReference type="Proteomes" id="UP000001861">
    <property type="component" value="Unassembled WGS sequence"/>
</dbReference>
<comment type="caution">
    <text evidence="1">The sequence shown here is derived from an EMBL/GenBank/DDBJ whole genome shotgun (WGS) entry which is preliminary data.</text>
</comment>